<proteinExistence type="predicted"/>
<dbReference type="RefSeq" id="XP_028319845.1">
    <property type="nucleotide sequence ID" value="XM_028464044.1"/>
</dbReference>
<feature type="compositionally biased region" description="Polar residues" evidence="2">
    <location>
        <begin position="200"/>
        <end position="210"/>
    </location>
</feature>
<dbReference type="InterPro" id="IPR029353">
    <property type="entry name" value="NYAP_C"/>
</dbReference>
<gene>
    <name evidence="5" type="primary">nyap2a</name>
</gene>
<feature type="compositionally biased region" description="Polar residues" evidence="2">
    <location>
        <begin position="467"/>
        <end position="476"/>
    </location>
</feature>
<name>A0A8C5D843_GOUWI</name>
<sequence>MTSQEESSSFRRFLQYVEDSGLRTYDGLVIQNASDIARESNRLRNQNNQTYIQEKQQKKRRQDEDIKKSSRAGEDVTSAPCGTYAGKQFRMGFMTLPAPQDRLPTSCTGFSVRSQSLHSVGGEEDYSIDNRKQPPPKPKRDPKTKLSSSAETVDGDSRVSTQDFQGTKELLEQAEGLPSSQSSLQTEDCKKLPPPKPKRNPNTQLSTSFDESYICNNGHRKSSSRWDKSSSHTMSLRDAGNEEPVYIEMVGNILRELEGQNDVEDQQSESVYEEMKFPMLEDFLQDAHAAVMDSDVWTSRSSLCDIPPPFPNLLTPRPPLLVFPPAPAQCSPNSDESPLTPIDVTQLPMFEDVSYNKSGDPEHQHSSSHHRKERDGDQKKDQAHTITSSGRSSAPPLPSNFYNTSSHSVHAYRRSQSACPSPVSMGRSLTPLSLKRPPPYDVLIAGGSMPYSSSSSSSHRTSTHGSMQNISTRSPTPTSPLEELNHFFTSGRRMMKKGSGRRKSSDGGGDCKSLPRSDGKARDVQWSPVSSRKGRSSVSPTMMLCGGAAGAEPKPLCKLGRSASTSGVPSPGGTPQRHLHDAHHHVLSQMPWLCNDSTMMEIIEKKRVLCREIKTHQRPEKNLCKQDSMPILPSWKKKQPPPYSAPPTAAVFWDTAI</sequence>
<organism evidence="5 6">
    <name type="scientific">Gouania willdenowi</name>
    <name type="common">Blunt-snouted clingfish</name>
    <name type="synonym">Lepadogaster willdenowi</name>
    <dbReference type="NCBI Taxonomy" id="441366"/>
    <lineage>
        <taxon>Eukaryota</taxon>
        <taxon>Metazoa</taxon>
        <taxon>Chordata</taxon>
        <taxon>Craniata</taxon>
        <taxon>Vertebrata</taxon>
        <taxon>Euteleostomi</taxon>
        <taxon>Actinopterygii</taxon>
        <taxon>Neopterygii</taxon>
        <taxon>Teleostei</taxon>
        <taxon>Neoteleostei</taxon>
        <taxon>Acanthomorphata</taxon>
        <taxon>Ovalentaria</taxon>
        <taxon>Blenniimorphae</taxon>
        <taxon>Blenniiformes</taxon>
        <taxon>Gobiesocoidei</taxon>
        <taxon>Gobiesocidae</taxon>
        <taxon>Gobiesocinae</taxon>
        <taxon>Gouania</taxon>
    </lineage>
</organism>
<feature type="region of interest" description="Disordered" evidence="2">
    <location>
        <begin position="174"/>
        <end position="239"/>
    </location>
</feature>
<feature type="compositionally biased region" description="Basic and acidic residues" evidence="2">
    <location>
        <begin position="128"/>
        <end position="144"/>
    </location>
</feature>
<feature type="compositionally biased region" description="Low complexity" evidence="2">
    <location>
        <begin position="452"/>
        <end position="466"/>
    </location>
</feature>
<feature type="compositionally biased region" description="Basic and acidic residues" evidence="2">
    <location>
        <begin position="513"/>
        <end position="523"/>
    </location>
</feature>
<evidence type="ECO:0000259" key="4">
    <source>
        <dbReference type="Pfam" id="PF15452"/>
    </source>
</evidence>
<feature type="region of interest" description="Disordered" evidence="2">
    <location>
        <begin position="353"/>
        <end position="540"/>
    </location>
</feature>
<dbReference type="PANTHER" id="PTHR22633">
    <property type="entry name" value="NEURONAL TYROSINE-PHOSPHORYLATED PHOSPHOINOSITIDE-3-KINASE ADAPTER 2-RELATED"/>
    <property type="match status" value="1"/>
</dbReference>
<dbReference type="GO" id="GO:0043491">
    <property type="term" value="P:phosphatidylinositol 3-kinase/protein kinase B signal transduction"/>
    <property type="evidence" value="ECO:0007669"/>
    <property type="project" value="InterPro"/>
</dbReference>
<accession>A0A8C5D843</accession>
<feature type="compositionally biased region" description="Polar residues" evidence="2">
    <location>
        <begin position="400"/>
        <end position="419"/>
    </location>
</feature>
<dbReference type="CTD" id="100000797"/>
<evidence type="ECO:0000313" key="5">
    <source>
        <dbReference type="Ensembl" id="ENSGWIP00000002937.1"/>
    </source>
</evidence>
<dbReference type="OrthoDB" id="9832999at2759"/>
<dbReference type="RefSeq" id="XP_028319841.1">
    <property type="nucleotide sequence ID" value="XM_028464040.1"/>
</dbReference>
<dbReference type="Ensembl" id="ENSGWIT00000003178.1">
    <property type="protein sequence ID" value="ENSGWIP00000002937.1"/>
    <property type="gene ID" value="ENSGWIG00000001624.1"/>
</dbReference>
<feature type="region of interest" description="Disordered" evidence="2">
    <location>
        <begin position="114"/>
        <end position="161"/>
    </location>
</feature>
<dbReference type="Pfam" id="PF15439">
    <property type="entry name" value="NYAP_N"/>
    <property type="match status" value="1"/>
</dbReference>
<keyword evidence="1" id="KW-0597">Phosphoprotein</keyword>
<reference evidence="5" key="2">
    <citation type="submission" date="2025-08" db="UniProtKB">
        <authorList>
            <consortium name="Ensembl"/>
        </authorList>
    </citation>
    <scope>IDENTIFICATION</scope>
</reference>
<evidence type="ECO:0000256" key="1">
    <source>
        <dbReference type="ARBA" id="ARBA00022553"/>
    </source>
</evidence>
<dbReference type="RefSeq" id="XP_028319842.1">
    <property type="nucleotide sequence ID" value="XM_028464041.1"/>
</dbReference>
<keyword evidence="6" id="KW-1185">Reference proteome</keyword>
<evidence type="ECO:0008006" key="7">
    <source>
        <dbReference type="Google" id="ProtNLM"/>
    </source>
</evidence>
<feature type="domain" description="Neuronal tyrosine-phosphorylated phosphoinositide-3-kinase adapter C-terminal" evidence="4">
    <location>
        <begin position="529"/>
        <end position="657"/>
    </location>
</feature>
<feature type="region of interest" description="Disordered" evidence="2">
    <location>
        <begin position="40"/>
        <end position="81"/>
    </location>
</feature>
<feature type="compositionally biased region" description="Basic residues" evidence="2">
    <location>
        <begin position="493"/>
        <end position="502"/>
    </location>
</feature>
<dbReference type="InterPro" id="IPR039482">
    <property type="entry name" value="NYAP_N"/>
</dbReference>
<reference evidence="5" key="3">
    <citation type="submission" date="2025-09" db="UniProtKB">
        <authorList>
            <consortium name="Ensembl"/>
        </authorList>
    </citation>
    <scope>IDENTIFICATION</scope>
</reference>
<evidence type="ECO:0000256" key="2">
    <source>
        <dbReference type="SAM" id="MobiDB-lite"/>
    </source>
</evidence>
<dbReference type="GeneID" id="114474072"/>
<dbReference type="RefSeq" id="XP_028319844.1">
    <property type="nucleotide sequence ID" value="XM_028464043.1"/>
</dbReference>
<feature type="compositionally biased region" description="Basic and acidic residues" evidence="2">
    <location>
        <begin position="61"/>
        <end position="74"/>
    </location>
</feature>
<feature type="compositionally biased region" description="Basic and acidic residues" evidence="2">
    <location>
        <begin position="373"/>
        <end position="383"/>
    </location>
</feature>
<dbReference type="GO" id="GO:0048812">
    <property type="term" value="P:neuron projection morphogenesis"/>
    <property type="evidence" value="ECO:0007669"/>
    <property type="project" value="InterPro"/>
</dbReference>
<evidence type="ECO:0000259" key="3">
    <source>
        <dbReference type="Pfam" id="PF15439"/>
    </source>
</evidence>
<protein>
    <recommendedName>
        <fullName evidence="7">Neuronal tyrosine-phosphorylated phosphoinositide-3-kinase adapter 2</fullName>
    </recommendedName>
</protein>
<dbReference type="Proteomes" id="UP000694680">
    <property type="component" value="Chromosome 13"/>
</dbReference>
<dbReference type="RefSeq" id="XP_028319843.1">
    <property type="nucleotide sequence ID" value="XM_028464042.1"/>
</dbReference>
<dbReference type="Pfam" id="PF15452">
    <property type="entry name" value="NYAP_C"/>
    <property type="match status" value="1"/>
</dbReference>
<dbReference type="InterPro" id="IPR026722">
    <property type="entry name" value="NYAP1/NYAP2"/>
</dbReference>
<evidence type="ECO:0000313" key="6">
    <source>
        <dbReference type="Proteomes" id="UP000694680"/>
    </source>
</evidence>
<dbReference type="AlphaFoldDB" id="A0A8C5D843"/>
<feature type="domain" description="Neuronal tyrosine-phosphorylated phosphoinositide-3-kinase adapter N-terminal" evidence="3">
    <location>
        <begin position="50"/>
        <end position="412"/>
    </location>
</feature>
<dbReference type="PANTHER" id="PTHR22633:SF1">
    <property type="entry name" value="NEURONAL TYROSINE-PHOSPHORYLATED PHOSPHOINOSITIDE-3-KINASE ADAPTER 2"/>
    <property type="match status" value="1"/>
</dbReference>
<reference evidence="5" key="1">
    <citation type="submission" date="2020-06" db="EMBL/GenBank/DDBJ databases">
        <authorList>
            <consortium name="Wellcome Sanger Institute Data Sharing"/>
        </authorList>
    </citation>
    <scope>NUCLEOTIDE SEQUENCE [LARGE SCALE GENOMIC DNA]</scope>
</reference>